<dbReference type="PANTHER" id="PTHR31290">
    <property type="entry name" value="UV-DAMAGE ENDONUCLEASE"/>
    <property type="match status" value="1"/>
</dbReference>
<dbReference type="eggNOG" id="ENOG502QTMI">
    <property type="taxonomic scope" value="Eukaryota"/>
</dbReference>
<dbReference type="GO" id="GO:0004519">
    <property type="term" value="F:endonuclease activity"/>
    <property type="evidence" value="ECO:0007669"/>
    <property type="project" value="UniProtKB-KW"/>
</dbReference>
<evidence type="ECO:0000313" key="9">
    <source>
        <dbReference type="Proteomes" id="UP000053201"/>
    </source>
</evidence>
<dbReference type="GO" id="GO:0006289">
    <property type="term" value="P:nucleotide-excision repair"/>
    <property type="evidence" value="ECO:0007669"/>
    <property type="project" value="InterPro"/>
</dbReference>
<dbReference type="InterPro" id="IPR004601">
    <property type="entry name" value="UvdE"/>
</dbReference>
<keyword evidence="6" id="KW-0234">DNA repair</keyword>
<gene>
    <name evidence="8" type="ORF">SPPG_04386</name>
</gene>
<dbReference type="GO" id="GO:0043504">
    <property type="term" value="P:mitochondrial DNA repair"/>
    <property type="evidence" value="ECO:0007669"/>
    <property type="project" value="TreeGrafter"/>
</dbReference>
<evidence type="ECO:0000256" key="7">
    <source>
        <dbReference type="SAM" id="MobiDB-lite"/>
    </source>
</evidence>
<proteinExistence type="predicted"/>
<name>A0A0L0HG77_SPIPD</name>
<evidence type="ECO:0000313" key="8">
    <source>
        <dbReference type="EMBL" id="KND00042.1"/>
    </source>
</evidence>
<dbReference type="OrthoDB" id="541883at2759"/>
<dbReference type="GO" id="GO:0005634">
    <property type="term" value="C:nucleus"/>
    <property type="evidence" value="ECO:0007669"/>
    <property type="project" value="TreeGrafter"/>
</dbReference>
<dbReference type="Gene3D" id="3.20.20.150">
    <property type="entry name" value="Divalent-metal-dependent TIM barrel enzymes"/>
    <property type="match status" value="1"/>
</dbReference>
<feature type="region of interest" description="Disordered" evidence="7">
    <location>
        <begin position="437"/>
        <end position="465"/>
    </location>
</feature>
<dbReference type="Proteomes" id="UP000053201">
    <property type="component" value="Unassembled WGS sequence"/>
</dbReference>
<evidence type="ECO:0000256" key="2">
    <source>
        <dbReference type="ARBA" id="ARBA00022759"/>
    </source>
</evidence>
<dbReference type="GeneID" id="27687837"/>
<reference evidence="8 9" key="1">
    <citation type="submission" date="2009-08" db="EMBL/GenBank/DDBJ databases">
        <title>The Genome Sequence of Spizellomyces punctatus strain DAOM BR117.</title>
        <authorList>
            <consortium name="The Broad Institute Genome Sequencing Platform"/>
            <person name="Russ C."/>
            <person name="Cuomo C."/>
            <person name="Shea T."/>
            <person name="Young S.K."/>
            <person name="Zeng Q."/>
            <person name="Koehrsen M."/>
            <person name="Haas B."/>
            <person name="Borodovsky M."/>
            <person name="Guigo R."/>
            <person name="Alvarado L."/>
            <person name="Berlin A."/>
            <person name="Bochicchio J."/>
            <person name="Borenstein D."/>
            <person name="Chapman S."/>
            <person name="Chen Z."/>
            <person name="Engels R."/>
            <person name="Freedman E."/>
            <person name="Gellesch M."/>
            <person name="Goldberg J."/>
            <person name="Griggs A."/>
            <person name="Gujja S."/>
            <person name="Heiman D."/>
            <person name="Hepburn T."/>
            <person name="Howarth C."/>
            <person name="Jen D."/>
            <person name="Larson L."/>
            <person name="Lewis B."/>
            <person name="Mehta T."/>
            <person name="Park D."/>
            <person name="Pearson M."/>
            <person name="Roberts A."/>
            <person name="Saif S."/>
            <person name="Shenoy N."/>
            <person name="Sisk P."/>
            <person name="Stolte C."/>
            <person name="Sykes S."/>
            <person name="Thomson T."/>
            <person name="Walk T."/>
            <person name="White J."/>
            <person name="Yandava C."/>
            <person name="Burger G."/>
            <person name="Gray M.W."/>
            <person name="Holland P.W.H."/>
            <person name="King N."/>
            <person name="Lang F.B.F."/>
            <person name="Roger A.J."/>
            <person name="Ruiz-Trillo I."/>
            <person name="Lander E."/>
            <person name="Nusbaum C."/>
        </authorList>
    </citation>
    <scope>NUCLEOTIDE SEQUENCE [LARGE SCALE GENOMIC DNA]</scope>
    <source>
        <strain evidence="8 9">DAOM BR117</strain>
    </source>
</reference>
<keyword evidence="4" id="KW-0228">DNA excision</keyword>
<keyword evidence="9" id="KW-1185">Reference proteome</keyword>
<dbReference type="GO" id="GO:0005739">
    <property type="term" value="C:mitochondrion"/>
    <property type="evidence" value="ECO:0007669"/>
    <property type="project" value="TreeGrafter"/>
</dbReference>
<accession>A0A0L0HG77</accession>
<dbReference type="AlphaFoldDB" id="A0A0L0HG77"/>
<feature type="region of interest" description="Disordered" evidence="7">
    <location>
        <begin position="281"/>
        <end position="303"/>
    </location>
</feature>
<dbReference type="Pfam" id="PF03851">
    <property type="entry name" value="UvdE"/>
    <property type="match status" value="1"/>
</dbReference>
<dbReference type="InterPro" id="IPR036237">
    <property type="entry name" value="Xyl_isomerase-like_sf"/>
</dbReference>
<keyword evidence="5" id="KW-0378">Hydrolase</keyword>
<protein>
    <submittedName>
        <fullName evidence="8">UV damage endonuclease UvdE</fullName>
    </submittedName>
</protein>
<dbReference type="GO" id="GO:0009411">
    <property type="term" value="P:response to UV"/>
    <property type="evidence" value="ECO:0007669"/>
    <property type="project" value="InterPro"/>
</dbReference>
<dbReference type="PANTHER" id="PTHR31290:SF5">
    <property type="entry name" value="UV-DAMAGE ENDONUCLEASE"/>
    <property type="match status" value="1"/>
</dbReference>
<evidence type="ECO:0000256" key="1">
    <source>
        <dbReference type="ARBA" id="ARBA00022722"/>
    </source>
</evidence>
<dbReference type="FunCoup" id="A0A0L0HG77">
    <property type="interactions" value="356"/>
</dbReference>
<dbReference type="RefSeq" id="XP_016608081.1">
    <property type="nucleotide sequence ID" value="XM_016752625.1"/>
</dbReference>
<evidence type="ECO:0000256" key="3">
    <source>
        <dbReference type="ARBA" id="ARBA00022763"/>
    </source>
</evidence>
<dbReference type="EMBL" id="KQ257456">
    <property type="protein sequence ID" value="KND00042.1"/>
    <property type="molecule type" value="Genomic_DNA"/>
</dbReference>
<evidence type="ECO:0000256" key="4">
    <source>
        <dbReference type="ARBA" id="ARBA00022769"/>
    </source>
</evidence>
<dbReference type="GO" id="GO:0016787">
    <property type="term" value="F:hydrolase activity"/>
    <property type="evidence" value="ECO:0007669"/>
    <property type="project" value="UniProtKB-KW"/>
</dbReference>
<sequence>MIYNFAKNASLFPKSHLFISHRLVIHRHMPTQTTTYKGRLGYACLNTILRAQTPSIFCSRTCRLETIRQKGIEYAYELGLQNARDIVPMLRWNEQHGIRFMRLSSEMFPFASHDVVGYSVRDVPGAVEALKEAGDEARRLGHRLTMHPGQFCQIASPRSVVVRNAIRELQYHSEILDIIGLGPDSVMIIHMGGVFGDKAGTIARFHENWKQIPKHIQDRIVLENDEICYSVQDLLPTCEQLGIPLVLDWHHDDILRSEKSAVEYLPRINAIWESRGIKPKQHYSESRKGAETPMQRRAHSDRVQRLPPCQDDVDLMIEAKDKEQAVLHLFKTFGLHPVPDGLPVSEAEQIELYKQAKKPRKTVTKVVLEAETVEGGSKARAKRKRKVKVQETIEDEEDLKSDECEAAQVDPPPKRKSRKTVKKVAIVDESIVQDTEKVTLKKRRKPVDDPLPATSTTAPLAKSRMTRNSLKASMLEIITPTTLVEPVIATLPAEIGEEGVQKVGRRRKAT</sequence>
<organism evidence="8 9">
    <name type="scientific">Spizellomyces punctatus (strain DAOM BR117)</name>
    <dbReference type="NCBI Taxonomy" id="645134"/>
    <lineage>
        <taxon>Eukaryota</taxon>
        <taxon>Fungi</taxon>
        <taxon>Fungi incertae sedis</taxon>
        <taxon>Chytridiomycota</taxon>
        <taxon>Chytridiomycota incertae sedis</taxon>
        <taxon>Chytridiomycetes</taxon>
        <taxon>Spizellomycetales</taxon>
        <taxon>Spizellomycetaceae</taxon>
        <taxon>Spizellomyces</taxon>
    </lineage>
</organism>
<dbReference type="InParanoid" id="A0A0L0HG77"/>
<dbReference type="VEuPathDB" id="FungiDB:SPPG_04386"/>
<dbReference type="NCBIfam" id="TIGR00629">
    <property type="entry name" value="uvde"/>
    <property type="match status" value="1"/>
</dbReference>
<evidence type="ECO:0000256" key="5">
    <source>
        <dbReference type="ARBA" id="ARBA00022801"/>
    </source>
</evidence>
<keyword evidence="2 8" id="KW-0255">Endonuclease</keyword>
<keyword evidence="1" id="KW-0540">Nuclease</keyword>
<dbReference type="OMA" id="WHHNNIV"/>
<keyword evidence="3" id="KW-0227">DNA damage</keyword>
<dbReference type="SUPFAM" id="SSF51658">
    <property type="entry name" value="Xylose isomerase-like"/>
    <property type="match status" value="1"/>
</dbReference>
<evidence type="ECO:0000256" key="6">
    <source>
        <dbReference type="ARBA" id="ARBA00023204"/>
    </source>
</evidence>